<dbReference type="InterPro" id="IPR036052">
    <property type="entry name" value="TrpB-like_PALP_sf"/>
</dbReference>
<accession>A0A5N5U3Q3</accession>
<dbReference type="Gene3D" id="3.40.50.1100">
    <property type="match status" value="2"/>
</dbReference>
<evidence type="ECO:0000313" key="7">
    <source>
        <dbReference type="Proteomes" id="UP000326865"/>
    </source>
</evidence>
<accession>A0A5N5U3D6</accession>
<dbReference type="PANTHER" id="PTHR10314">
    <property type="entry name" value="CYSTATHIONINE BETA-SYNTHASE"/>
    <property type="match status" value="1"/>
</dbReference>
<dbReference type="EMBL" id="QJOW01000007">
    <property type="protein sequence ID" value="KAB7513074.1"/>
    <property type="molecule type" value="Genomic_DNA"/>
</dbReference>
<keyword evidence="7" id="KW-1185">Reference proteome</keyword>
<evidence type="ECO:0000313" key="6">
    <source>
        <dbReference type="Proteomes" id="UP000326302"/>
    </source>
</evidence>
<dbReference type="Proteomes" id="UP000326302">
    <property type="component" value="Unassembled WGS sequence"/>
</dbReference>
<sequence length="329" mass="34532">MAIDESTVGETPLVELDAGVAPTVFGKVEWLNLPGVGHGGGSIKARIAVAMLDVAEEADHLPGKTILEASSGNTARALARIGAARGYETAFVVPDDLGSGKRAALEAAGATLHEVPAAEGYDALLDRVTELASEPGYWHAGQYENATNPSAHEQTGREIWHQTDGAVTAFVAGAGTGGTVTGVGRTLHERNPDVRVVGFEPATEPHGLHGLKYMREGGYHPDTYDESVLDEKRYLATEPARVAARELAVRHADTDPTIVDAGQHDGETIRATLRVDGDFLVGPTSGGAVACVRELAREGVLDGADTVVVPLCDRGDTYAEGELWGNRLS</sequence>
<dbReference type="Proteomes" id="UP000326207">
    <property type="component" value="Unassembled WGS sequence"/>
</dbReference>
<dbReference type="Proteomes" id="UP000326865">
    <property type="component" value="Unassembled WGS sequence"/>
</dbReference>
<dbReference type="AlphaFoldDB" id="A0A5N5U3Q3"/>
<evidence type="ECO:0000313" key="4">
    <source>
        <dbReference type="EMBL" id="KAB7516564.1"/>
    </source>
</evidence>
<gene>
    <name evidence="2" type="ORF">DM867_11215</name>
    <name evidence="3" type="ORF">DMP03_12685</name>
    <name evidence="4" type="ORF">DP108_10570</name>
</gene>
<organism evidence="2 7">
    <name type="scientific">Halosegnis rubeus</name>
    <dbReference type="NCBI Taxonomy" id="2212850"/>
    <lineage>
        <taxon>Archaea</taxon>
        <taxon>Methanobacteriati</taxon>
        <taxon>Methanobacteriota</taxon>
        <taxon>Stenosarchaea group</taxon>
        <taxon>Halobacteria</taxon>
        <taxon>Halobacteriales</taxon>
        <taxon>Natronomonadaceae</taxon>
        <taxon>Halosegnis</taxon>
    </lineage>
</organism>
<dbReference type="OrthoDB" id="10138at2157"/>
<dbReference type="EMBL" id="QKKZ01000005">
    <property type="protein sequence ID" value="KAB7513069.1"/>
    <property type="molecule type" value="Genomic_DNA"/>
</dbReference>
<dbReference type="InterPro" id="IPR001926">
    <property type="entry name" value="TrpB-like_PALP"/>
</dbReference>
<proteinExistence type="predicted"/>
<protein>
    <submittedName>
        <fullName evidence="2">Pyridoxal-phosphate dependent enzyme</fullName>
    </submittedName>
</protein>
<name>A0A5N5U3Q3_9EURY</name>
<reference evidence="5 6" key="1">
    <citation type="submission" date="2019-10" db="EMBL/GenBank/DDBJ databases">
        <title>Unraveling microbial dark matter from salterns through culturing: the case of the genus Halosegnis.</title>
        <authorList>
            <person name="Duran-Viseras A."/>
            <person name="Andrei A.-S."/>
            <person name="Vera-Gargallo B."/>
            <person name="Ghai R."/>
            <person name="Sanchez-Porro C."/>
            <person name="Ventosa A."/>
        </authorList>
    </citation>
    <scope>NUCLEOTIDE SEQUENCE [LARGE SCALE GENOMIC DNA]</scope>
    <source>
        <strain evidence="3 6">F17-44</strain>
        <strain evidence="2 7">F18-79</strain>
        <strain evidence="4 5">F19-13</strain>
    </source>
</reference>
<dbReference type="Pfam" id="PF00291">
    <property type="entry name" value="PALP"/>
    <property type="match status" value="1"/>
</dbReference>
<dbReference type="SUPFAM" id="SSF53686">
    <property type="entry name" value="Tryptophan synthase beta subunit-like PLP-dependent enzymes"/>
    <property type="match status" value="1"/>
</dbReference>
<evidence type="ECO:0000313" key="5">
    <source>
        <dbReference type="Proteomes" id="UP000326207"/>
    </source>
</evidence>
<dbReference type="EMBL" id="QMDY01000006">
    <property type="protein sequence ID" value="KAB7516564.1"/>
    <property type="molecule type" value="Genomic_DNA"/>
</dbReference>
<dbReference type="InterPro" id="IPR050214">
    <property type="entry name" value="Cys_Synth/Cystath_Beta-Synth"/>
</dbReference>
<evidence type="ECO:0000313" key="2">
    <source>
        <dbReference type="EMBL" id="KAB7513069.1"/>
    </source>
</evidence>
<evidence type="ECO:0000313" key="3">
    <source>
        <dbReference type="EMBL" id="KAB7513074.1"/>
    </source>
</evidence>
<dbReference type="RefSeq" id="WP_152120918.1">
    <property type="nucleotide sequence ID" value="NZ_QJOW01000007.1"/>
</dbReference>
<accession>A0A5N5UCY0</accession>
<feature type="domain" description="Tryptophan synthase beta chain-like PALP" evidence="1">
    <location>
        <begin position="7"/>
        <end position="313"/>
    </location>
</feature>
<evidence type="ECO:0000259" key="1">
    <source>
        <dbReference type="Pfam" id="PF00291"/>
    </source>
</evidence>
<comment type="caution">
    <text evidence="2">The sequence shown here is derived from an EMBL/GenBank/DDBJ whole genome shotgun (WGS) entry which is preliminary data.</text>
</comment>